<dbReference type="AlphaFoldDB" id="A0A3N0XIM8"/>
<accession>A0A3N0XIM8</accession>
<dbReference type="PANTHER" id="PTHR47331:SF5">
    <property type="entry name" value="RIBONUCLEASE H"/>
    <property type="match status" value="1"/>
</dbReference>
<evidence type="ECO:0000313" key="4">
    <source>
        <dbReference type="Proteomes" id="UP000281406"/>
    </source>
</evidence>
<dbReference type="Proteomes" id="UP000281406">
    <property type="component" value="Unassembled WGS sequence"/>
</dbReference>
<evidence type="ECO:0000256" key="1">
    <source>
        <dbReference type="SAM" id="MobiDB-lite"/>
    </source>
</evidence>
<organism evidence="3 4">
    <name type="scientific">Anabarilius grahami</name>
    <name type="common">Kanglang fish</name>
    <name type="synonym">Barilius grahami</name>
    <dbReference type="NCBI Taxonomy" id="495550"/>
    <lineage>
        <taxon>Eukaryota</taxon>
        <taxon>Metazoa</taxon>
        <taxon>Chordata</taxon>
        <taxon>Craniata</taxon>
        <taxon>Vertebrata</taxon>
        <taxon>Euteleostomi</taxon>
        <taxon>Actinopterygii</taxon>
        <taxon>Neopterygii</taxon>
        <taxon>Teleostei</taxon>
        <taxon>Ostariophysi</taxon>
        <taxon>Cypriniformes</taxon>
        <taxon>Xenocyprididae</taxon>
        <taxon>Xenocypridinae</taxon>
        <taxon>Xenocypridinae incertae sedis</taxon>
        <taxon>Anabarilius</taxon>
    </lineage>
</organism>
<evidence type="ECO:0000313" key="3">
    <source>
        <dbReference type="EMBL" id="ROI37047.1"/>
    </source>
</evidence>
<dbReference type="SMART" id="SM00609">
    <property type="entry name" value="VIT"/>
    <property type="match status" value="1"/>
</dbReference>
<dbReference type="Pfam" id="PF03564">
    <property type="entry name" value="DUF1759"/>
    <property type="match status" value="1"/>
</dbReference>
<dbReference type="OrthoDB" id="8046937at2759"/>
<evidence type="ECO:0000259" key="2">
    <source>
        <dbReference type="PROSITE" id="PS51468"/>
    </source>
</evidence>
<dbReference type="Pfam" id="PF08487">
    <property type="entry name" value="VIT"/>
    <property type="match status" value="1"/>
</dbReference>
<dbReference type="PANTHER" id="PTHR47331">
    <property type="entry name" value="PHD-TYPE DOMAIN-CONTAINING PROTEIN"/>
    <property type="match status" value="1"/>
</dbReference>
<comment type="caution">
    <text evidence="3">The sequence shown here is derived from an EMBL/GenBank/DDBJ whole genome shotgun (WGS) entry which is preliminary data.</text>
</comment>
<feature type="compositionally biased region" description="Basic and acidic residues" evidence="1">
    <location>
        <begin position="547"/>
        <end position="559"/>
    </location>
</feature>
<feature type="domain" description="VIT" evidence="2">
    <location>
        <begin position="124"/>
        <end position="254"/>
    </location>
</feature>
<feature type="region of interest" description="Disordered" evidence="1">
    <location>
        <begin position="294"/>
        <end position="324"/>
    </location>
</feature>
<dbReference type="PROSITE" id="PS51468">
    <property type="entry name" value="VIT"/>
    <property type="match status" value="1"/>
</dbReference>
<feature type="region of interest" description="Disordered" evidence="1">
    <location>
        <begin position="547"/>
        <end position="568"/>
    </location>
</feature>
<dbReference type="InterPro" id="IPR005312">
    <property type="entry name" value="DUF1759"/>
</dbReference>
<protein>
    <submittedName>
        <fullName evidence="3">von Willebrand factor A domain-containing protein 5A</fullName>
    </submittedName>
</protein>
<dbReference type="InterPro" id="IPR013694">
    <property type="entry name" value="VIT"/>
</dbReference>
<feature type="compositionally biased region" description="Polar residues" evidence="1">
    <location>
        <begin position="294"/>
        <end position="323"/>
    </location>
</feature>
<keyword evidence="4" id="KW-1185">Reference proteome</keyword>
<name>A0A3N0XIM8_ANAGA</name>
<sequence>MARRTDELQRRFNMSNRLKKGRRGPTVRNTLRKLSRPTKKNCPTANRRLAAPDPQKDPFLQLVSLQKASGCWELDATLAGVFGKTEDELTNQKPAQVDGSVWATLLALIWLYGCKIEQQVEWQFVAMKAASWIGSQKVPLKSISVEVRVQDHVATVSSTLQYVNEEERPLEALFVFPLPADAAVCHFSAKIGEQEIVAEVQERETARDQYDDAVSSGQQAFLLEESEESPDVFRLSVGCLSPGQNAAVTIIYVTELAVQADHSLRFCLPAVLNPRYTPADKTAQRLLLSNLSTSKKPSATSWGKTASPWIQSPPTLATRTTPAGQGDLKGTEITSQALKASSPPFIPQATPVPIAVTQLQQNSDLVSILAEAISANHLPTPEPAMFTGDPLKFKDWQLSFETLIERKNIPKMERLYYLRKYLGGSAKKAVEGYLLVGTDEAYDSAWQLLEKRFGDPFTIGKCFRDKLHSWPKISSKDGCELREFADFLKSCEAAMPRIKTLEVLNDCMESQRILLKLPDWLVSRWRRDKCQKRHPTCLHDDKFTEREETAPVKTDESQDKTGTQVKVDPKDKDVSAIATTNRVAQESPSTLTSSILPVWVSSTKNPGQEVLVYALLDSQSDTSFILDEVAQDLDTDKNTASLRLSTMYAKLTVIPCEKLLNLQVRGYHSKQRIALPPVFTREFIPANKSHIPTFETALKWPHLERLADKLPPLLEYEVGLLIGYNCQQALLPREVLAGTENQPYAQLTDFGWSIVGCSYQVHNQSDVIGTSHRVIVREVTPTVQQSVVLKQEVHFVCRTQVKEVTPL</sequence>
<reference evidence="3 4" key="1">
    <citation type="submission" date="2018-10" db="EMBL/GenBank/DDBJ databases">
        <title>Genome assembly for a Yunnan-Guizhou Plateau 3E fish, Anabarilius grahami (Regan), and its evolutionary and genetic applications.</title>
        <authorList>
            <person name="Jiang W."/>
        </authorList>
    </citation>
    <scope>NUCLEOTIDE SEQUENCE [LARGE SCALE GENOMIC DNA]</scope>
    <source>
        <strain evidence="3">AG-KIZ</strain>
        <tissue evidence="3">Muscle</tissue>
    </source>
</reference>
<gene>
    <name evidence="3" type="ORF">DPX16_2985</name>
</gene>
<proteinExistence type="predicted"/>
<dbReference type="EMBL" id="RJVU01072345">
    <property type="protein sequence ID" value="ROI37047.1"/>
    <property type="molecule type" value="Genomic_DNA"/>
</dbReference>